<dbReference type="InterPro" id="IPR022896">
    <property type="entry name" value="TrioseP_Isoase_bac/euk"/>
</dbReference>
<dbReference type="NCBIfam" id="TIGR00419">
    <property type="entry name" value="tim"/>
    <property type="match status" value="1"/>
</dbReference>
<protein>
    <recommendedName>
        <fullName evidence="8 9">Triosephosphate isomerase</fullName>
        <shortName evidence="8">TIM</shortName>
        <shortName evidence="8">TPI</shortName>
        <ecNumber evidence="8 9">5.3.1.1</ecNumber>
    </recommendedName>
    <alternativeName>
        <fullName evidence="8">Triose-phosphate isomerase</fullName>
    </alternativeName>
</protein>
<dbReference type="PANTHER" id="PTHR21139">
    <property type="entry name" value="TRIOSEPHOSPHATE ISOMERASE"/>
    <property type="match status" value="1"/>
</dbReference>
<evidence type="ECO:0000256" key="3">
    <source>
        <dbReference type="ARBA" id="ARBA00007422"/>
    </source>
</evidence>
<dbReference type="UniPathway" id="UPA00138"/>
<keyword evidence="11" id="KW-1185">Reference proteome</keyword>
<dbReference type="GO" id="GO:0004807">
    <property type="term" value="F:triose-phosphate isomerase activity"/>
    <property type="evidence" value="ECO:0007669"/>
    <property type="project" value="UniProtKB-UniRule"/>
</dbReference>
<accession>A0A4D6YBL5</accession>
<keyword evidence="7 8" id="KW-0413">Isomerase</keyword>
<comment type="pathway">
    <text evidence="1 8 9">Carbohydrate degradation; glycolysis; D-glyceraldehyde 3-phosphate from glycerone phosphate: step 1/1.</text>
</comment>
<dbReference type="PROSITE" id="PS00171">
    <property type="entry name" value="TIM_1"/>
    <property type="match status" value="1"/>
</dbReference>
<feature type="binding site" evidence="8">
    <location>
        <begin position="8"/>
        <end position="10"/>
    </location>
    <ligand>
        <name>substrate</name>
    </ligand>
</feature>
<dbReference type="InterPro" id="IPR035990">
    <property type="entry name" value="TIM_sf"/>
</dbReference>
<evidence type="ECO:0000256" key="4">
    <source>
        <dbReference type="ARBA" id="ARBA00022432"/>
    </source>
</evidence>
<organism evidence="10 11">
    <name type="scientific">Buchnera aphidicola</name>
    <name type="common">Thelaxes californica</name>
    <dbReference type="NCBI Taxonomy" id="1315998"/>
    <lineage>
        <taxon>Bacteria</taxon>
        <taxon>Pseudomonadati</taxon>
        <taxon>Pseudomonadota</taxon>
        <taxon>Gammaproteobacteria</taxon>
        <taxon>Enterobacterales</taxon>
        <taxon>Erwiniaceae</taxon>
        <taxon>Buchnera</taxon>
    </lineage>
</organism>
<dbReference type="CDD" id="cd00311">
    <property type="entry name" value="TIM"/>
    <property type="match status" value="1"/>
</dbReference>
<feature type="binding site" evidence="8">
    <location>
        <position position="215"/>
    </location>
    <ligand>
        <name>substrate</name>
    </ligand>
</feature>
<comment type="catalytic activity">
    <reaction evidence="8 9">
        <text>D-glyceraldehyde 3-phosphate = dihydroxyacetone phosphate</text>
        <dbReference type="Rhea" id="RHEA:18585"/>
        <dbReference type="ChEBI" id="CHEBI:57642"/>
        <dbReference type="ChEBI" id="CHEBI:59776"/>
        <dbReference type="EC" id="5.3.1.1"/>
    </reaction>
</comment>
<evidence type="ECO:0000256" key="6">
    <source>
        <dbReference type="ARBA" id="ARBA00023152"/>
    </source>
</evidence>
<proteinExistence type="inferred from homology"/>
<dbReference type="InterPro" id="IPR013785">
    <property type="entry name" value="Aldolase_TIM"/>
</dbReference>
<evidence type="ECO:0000313" key="10">
    <source>
        <dbReference type="EMBL" id="QCI26769.1"/>
    </source>
</evidence>
<comment type="subunit">
    <text evidence="8 9">Homodimer.</text>
</comment>
<keyword evidence="6 8" id="KW-0324">Glycolysis</keyword>
<evidence type="ECO:0000256" key="9">
    <source>
        <dbReference type="RuleBase" id="RU363013"/>
    </source>
</evidence>
<evidence type="ECO:0000256" key="2">
    <source>
        <dbReference type="ARBA" id="ARBA00004939"/>
    </source>
</evidence>
<dbReference type="AlphaFoldDB" id="A0A4D6YBL5"/>
<dbReference type="GO" id="GO:0005829">
    <property type="term" value="C:cytosol"/>
    <property type="evidence" value="ECO:0007669"/>
    <property type="project" value="TreeGrafter"/>
</dbReference>
<evidence type="ECO:0000256" key="5">
    <source>
        <dbReference type="ARBA" id="ARBA00022490"/>
    </source>
</evidence>
<dbReference type="EC" id="5.3.1.1" evidence="8 9"/>
<evidence type="ECO:0000256" key="1">
    <source>
        <dbReference type="ARBA" id="ARBA00004680"/>
    </source>
</evidence>
<comment type="pathway">
    <text evidence="2">Carbohydrate metabolism; erythritol degradation.</text>
</comment>
<dbReference type="GO" id="GO:0046166">
    <property type="term" value="P:glyceraldehyde-3-phosphate biosynthetic process"/>
    <property type="evidence" value="ECO:0007669"/>
    <property type="project" value="TreeGrafter"/>
</dbReference>
<comment type="subcellular location">
    <subcellularLocation>
        <location evidence="8 9">Cytoplasm</location>
    </subcellularLocation>
</comment>
<dbReference type="RefSeq" id="WP_158353425.1">
    <property type="nucleotide sequence ID" value="NZ_CP034852.1"/>
</dbReference>
<sequence length="254" mass="29133">MKKTIIANWKLNGNKKIITDFLLNVHRHLTKTELNSVNIVIAFPQIYLCLVKHIINDLDLNIHLCSQDVSYNSIGAFTGEVSIHMLKENFVKYVIVGHSERRNFHNENNNIILKKFIKVKESELIPILCVGENLKEKEMKQTELVLKQQITKILDELGNTAFDNTIIAYEPVWAIGTGKSASIEEVINIHKFIKKYIQYYTNNSIQSLSIYYGGSVNEKNIKMLSQQKDVDGLLVGNSSLNSEIFIKMIKNMIY</sequence>
<keyword evidence="4 8" id="KW-0312">Gluconeogenesis</keyword>
<dbReference type="Pfam" id="PF00121">
    <property type="entry name" value="TIM"/>
    <property type="match status" value="1"/>
</dbReference>
<evidence type="ECO:0000256" key="8">
    <source>
        <dbReference type="HAMAP-Rule" id="MF_00147"/>
    </source>
</evidence>
<comment type="similarity">
    <text evidence="3 8 9">Belongs to the triosephosphate isomerase family.</text>
</comment>
<dbReference type="UniPathway" id="UPA00109">
    <property type="reaction ID" value="UER00189"/>
</dbReference>
<evidence type="ECO:0000256" key="7">
    <source>
        <dbReference type="ARBA" id="ARBA00023235"/>
    </source>
</evidence>
<comment type="caution">
    <text evidence="8">Lacks conserved residue(s) required for the propagation of feature annotation.</text>
</comment>
<evidence type="ECO:0000313" key="11">
    <source>
        <dbReference type="Proteomes" id="UP000298782"/>
    </source>
</evidence>
<feature type="active site" description="Electrophile" evidence="8">
    <location>
        <position position="98"/>
    </location>
</feature>
<dbReference type="InterPro" id="IPR000652">
    <property type="entry name" value="Triosephosphate_isomerase"/>
</dbReference>
<dbReference type="Proteomes" id="UP000298782">
    <property type="component" value="Chromosome"/>
</dbReference>
<comment type="function">
    <text evidence="8">Involved in the gluconeogenesis. Catalyzes stereospecifically the conversion of dihydroxyacetone phosphate (DHAP) to D-glyceraldehyde-3-phosphate (G3P).</text>
</comment>
<dbReference type="PANTHER" id="PTHR21139:SF42">
    <property type="entry name" value="TRIOSEPHOSPHATE ISOMERASE"/>
    <property type="match status" value="1"/>
</dbReference>
<dbReference type="GO" id="GO:0006096">
    <property type="term" value="P:glycolytic process"/>
    <property type="evidence" value="ECO:0007669"/>
    <property type="project" value="UniProtKB-UniRule"/>
</dbReference>
<dbReference type="GO" id="GO:0006094">
    <property type="term" value="P:gluconeogenesis"/>
    <property type="evidence" value="ECO:0007669"/>
    <property type="project" value="UniProtKB-UniRule"/>
</dbReference>
<dbReference type="FunFam" id="3.20.20.70:FF:000016">
    <property type="entry name" value="Triosephosphate isomerase"/>
    <property type="match status" value="1"/>
</dbReference>
<dbReference type="PROSITE" id="PS51440">
    <property type="entry name" value="TIM_2"/>
    <property type="match status" value="1"/>
</dbReference>
<dbReference type="GO" id="GO:0019563">
    <property type="term" value="P:glycerol catabolic process"/>
    <property type="evidence" value="ECO:0007669"/>
    <property type="project" value="TreeGrafter"/>
</dbReference>
<dbReference type="HAMAP" id="MF_00147_B">
    <property type="entry name" value="TIM_B"/>
    <property type="match status" value="1"/>
</dbReference>
<dbReference type="InterPro" id="IPR020861">
    <property type="entry name" value="Triosephosphate_isomerase_AS"/>
</dbReference>
<dbReference type="OrthoDB" id="9809429at2"/>
<dbReference type="Gene3D" id="3.20.20.70">
    <property type="entry name" value="Aldolase class I"/>
    <property type="match status" value="1"/>
</dbReference>
<feature type="active site" description="Proton acceptor" evidence="8">
    <location>
        <position position="170"/>
    </location>
</feature>
<dbReference type="EMBL" id="CP034852">
    <property type="protein sequence ID" value="QCI26769.1"/>
    <property type="molecule type" value="Genomic_DNA"/>
</dbReference>
<dbReference type="SUPFAM" id="SSF51351">
    <property type="entry name" value="Triosephosphate isomerase (TIM)"/>
    <property type="match status" value="1"/>
</dbReference>
<name>A0A4D6YBL5_9GAMM</name>
<reference evidence="10 11" key="2">
    <citation type="submission" date="2019-05" db="EMBL/GenBank/DDBJ databases">
        <title>Genome evolution of the obligate endosymbiont Buchnera aphidicola.</title>
        <authorList>
            <person name="Moran N.A."/>
        </authorList>
    </citation>
    <scope>NUCLEOTIDE SEQUENCE [LARGE SCALE GENOMIC DNA]</scope>
    <source>
        <strain evidence="10 11">Tca</strain>
    </source>
</reference>
<reference evidence="10 11" key="1">
    <citation type="submission" date="2018-12" db="EMBL/GenBank/DDBJ databases">
        <authorList>
            <person name="Chong R.A."/>
        </authorList>
    </citation>
    <scope>NUCLEOTIDE SEQUENCE [LARGE SCALE GENOMIC DNA]</scope>
    <source>
        <strain evidence="10 11">Tca</strain>
    </source>
</reference>
<gene>
    <name evidence="8" type="primary">tpiA</name>
    <name evidence="10" type="ORF">D9V80_01170</name>
</gene>
<feature type="binding site" evidence="8">
    <location>
        <position position="176"/>
    </location>
    <ligand>
        <name>substrate</name>
    </ligand>
</feature>
<comment type="pathway">
    <text evidence="8 9">Carbohydrate biosynthesis; gluconeogenesis.</text>
</comment>
<keyword evidence="5 8" id="KW-0963">Cytoplasm</keyword>